<dbReference type="EMBL" id="JBHTHR010001374">
    <property type="protein sequence ID" value="MFD0804121.1"/>
    <property type="molecule type" value="Genomic_DNA"/>
</dbReference>
<comment type="caution">
    <text evidence="1">The sequence shown here is derived from an EMBL/GenBank/DDBJ whole genome shotgun (WGS) entry which is preliminary data.</text>
</comment>
<reference evidence="2" key="1">
    <citation type="journal article" date="2019" name="Int. J. Syst. Evol. Microbiol.">
        <title>The Global Catalogue of Microorganisms (GCM) 10K type strain sequencing project: providing services to taxonomists for standard genome sequencing and annotation.</title>
        <authorList>
            <consortium name="The Broad Institute Genomics Platform"/>
            <consortium name="The Broad Institute Genome Sequencing Center for Infectious Disease"/>
            <person name="Wu L."/>
            <person name="Ma J."/>
        </authorList>
    </citation>
    <scope>NUCLEOTIDE SEQUENCE [LARGE SCALE GENOMIC DNA]</scope>
    <source>
        <strain evidence="2">CCUG 63369</strain>
    </source>
</reference>
<accession>A0ABW3BM16</accession>
<protein>
    <recommendedName>
        <fullName evidence="3">LTD domain-containing protein</fullName>
    </recommendedName>
</protein>
<sequence>MAMDVHISNISGHGDAEKEYVYIKVDNDCDIGHYLLGDTTYTAEGSVSNKLRHIYWFPDKKVKAGDVVVLRTGKGTNTSEKMDDGHTKHRFYWQLGSAVWNNDGDAAVLLRAPEWKHRKVK</sequence>
<proteinExistence type="predicted"/>
<organism evidence="1 2">
    <name type="scientific">Streptomonospora algeriensis</name>
    <dbReference type="NCBI Taxonomy" id="995084"/>
    <lineage>
        <taxon>Bacteria</taxon>
        <taxon>Bacillati</taxon>
        <taxon>Actinomycetota</taxon>
        <taxon>Actinomycetes</taxon>
        <taxon>Streptosporangiales</taxon>
        <taxon>Nocardiopsidaceae</taxon>
        <taxon>Streptomonospora</taxon>
    </lineage>
</organism>
<gene>
    <name evidence="1" type="ORF">ACFQZU_22790</name>
</gene>
<keyword evidence="2" id="KW-1185">Reference proteome</keyword>
<evidence type="ECO:0008006" key="3">
    <source>
        <dbReference type="Google" id="ProtNLM"/>
    </source>
</evidence>
<name>A0ABW3BM16_9ACTN</name>
<evidence type="ECO:0000313" key="1">
    <source>
        <dbReference type="EMBL" id="MFD0804121.1"/>
    </source>
</evidence>
<evidence type="ECO:0000313" key="2">
    <source>
        <dbReference type="Proteomes" id="UP001596956"/>
    </source>
</evidence>
<dbReference type="Proteomes" id="UP001596956">
    <property type="component" value="Unassembled WGS sequence"/>
</dbReference>